<keyword evidence="2 3" id="KW-0238">DNA-binding</keyword>
<keyword evidence="1" id="KW-0678">Repressor</keyword>
<organism evidence="5 6">
    <name type="scientific">Psychrobacillus insolitus</name>
    <dbReference type="NCBI Taxonomy" id="1461"/>
    <lineage>
        <taxon>Bacteria</taxon>
        <taxon>Bacillati</taxon>
        <taxon>Bacillota</taxon>
        <taxon>Bacilli</taxon>
        <taxon>Bacillales</taxon>
        <taxon>Bacillaceae</taxon>
        <taxon>Psychrobacillus</taxon>
    </lineage>
</organism>
<dbReference type="InterPro" id="IPR001647">
    <property type="entry name" value="HTH_TetR"/>
</dbReference>
<dbReference type="EMBL" id="QKZI01000004">
    <property type="protein sequence ID" value="PZX04590.1"/>
    <property type="molecule type" value="Genomic_DNA"/>
</dbReference>
<name>A0A2W7MEW8_9BACI</name>
<dbReference type="InterPro" id="IPR050624">
    <property type="entry name" value="HTH-type_Tx_Regulator"/>
</dbReference>
<comment type="caution">
    <text evidence="5">The sequence shown here is derived from an EMBL/GenBank/DDBJ whole genome shotgun (WGS) entry which is preliminary data.</text>
</comment>
<proteinExistence type="predicted"/>
<feature type="domain" description="HTH tetR-type" evidence="4">
    <location>
        <begin position="9"/>
        <end position="69"/>
    </location>
</feature>
<gene>
    <name evidence="5" type="ORF">C7437_104102</name>
</gene>
<feature type="DNA-binding region" description="H-T-H motif" evidence="3">
    <location>
        <begin position="32"/>
        <end position="51"/>
    </location>
</feature>
<dbReference type="Proteomes" id="UP000248646">
    <property type="component" value="Unassembled WGS sequence"/>
</dbReference>
<dbReference type="AlphaFoldDB" id="A0A2W7MEW8"/>
<reference evidence="5 6" key="1">
    <citation type="submission" date="2018-06" db="EMBL/GenBank/DDBJ databases">
        <title>Genomic Encyclopedia of Type Strains, Phase IV (KMG-IV): sequencing the most valuable type-strain genomes for metagenomic binning, comparative biology and taxonomic classification.</title>
        <authorList>
            <person name="Goeker M."/>
        </authorList>
    </citation>
    <scope>NUCLEOTIDE SEQUENCE [LARGE SCALE GENOMIC DNA]</scope>
    <source>
        <strain evidence="5 6">DSM 5</strain>
    </source>
</reference>
<dbReference type="Gene3D" id="1.10.357.10">
    <property type="entry name" value="Tetracycline Repressor, domain 2"/>
    <property type="match status" value="1"/>
</dbReference>
<evidence type="ECO:0000256" key="2">
    <source>
        <dbReference type="ARBA" id="ARBA00023125"/>
    </source>
</evidence>
<evidence type="ECO:0000259" key="4">
    <source>
        <dbReference type="PROSITE" id="PS50977"/>
    </source>
</evidence>
<dbReference type="Pfam" id="PF00440">
    <property type="entry name" value="TetR_N"/>
    <property type="match status" value="1"/>
</dbReference>
<evidence type="ECO:0000256" key="1">
    <source>
        <dbReference type="ARBA" id="ARBA00022491"/>
    </source>
</evidence>
<dbReference type="OrthoDB" id="9810250at2"/>
<dbReference type="SUPFAM" id="SSF46689">
    <property type="entry name" value="Homeodomain-like"/>
    <property type="match status" value="1"/>
</dbReference>
<dbReference type="PANTHER" id="PTHR43479">
    <property type="entry name" value="ACREF/ENVCD OPERON REPRESSOR-RELATED"/>
    <property type="match status" value="1"/>
</dbReference>
<evidence type="ECO:0000313" key="6">
    <source>
        <dbReference type="Proteomes" id="UP000248646"/>
    </source>
</evidence>
<dbReference type="PANTHER" id="PTHR43479:SF7">
    <property type="entry name" value="TETR-FAMILY TRANSCRIPTIONAL REGULATOR"/>
    <property type="match status" value="1"/>
</dbReference>
<keyword evidence="6" id="KW-1185">Reference proteome</keyword>
<accession>A0A2W7MEW8</accession>
<evidence type="ECO:0000313" key="5">
    <source>
        <dbReference type="EMBL" id="PZX04590.1"/>
    </source>
</evidence>
<sequence>MSVYNEMNKKTQDAIQNAFIDLLLEKDFSKITIREIADYAQVNRGTVYFHYEDKFDLLAKIEEQLIIRLAETIEHLSPSVVLQEAHDGVISNFSKSVFQYIESNQKVFKALLSPNSDATFARTLRQFFVDQFLSKFTNEDFSANKAPIEYVASFAASAFLGIVEHWLTTGTENGDTAAEYYIDTILLIQRLK</sequence>
<dbReference type="GO" id="GO:0003677">
    <property type="term" value="F:DNA binding"/>
    <property type="evidence" value="ECO:0007669"/>
    <property type="project" value="UniProtKB-UniRule"/>
</dbReference>
<dbReference type="RefSeq" id="WP_111439734.1">
    <property type="nucleotide sequence ID" value="NZ_QKZI01000004.1"/>
</dbReference>
<dbReference type="InterPro" id="IPR009057">
    <property type="entry name" value="Homeodomain-like_sf"/>
</dbReference>
<protein>
    <submittedName>
        <fullName evidence="5">TetR family transcriptional regulator</fullName>
    </submittedName>
</protein>
<dbReference type="InterPro" id="IPR039532">
    <property type="entry name" value="TetR_C_Firmicutes"/>
</dbReference>
<dbReference type="PROSITE" id="PS50977">
    <property type="entry name" value="HTH_TETR_2"/>
    <property type="match status" value="1"/>
</dbReference>
<evidence type="ECO:0000256" key="3">
    <source>
        <dbReference type="PROSITE-ProRule" id="PRU00335"/>
    </source>
</evidence>
<dbReference type="Pfam" id="PF14278">
    <property type="entry name" value="TetR_C_8"/>
    <property type="match status" value="1"/>
</dbReference>